<sequence length="115" mass="12694">MPAALFRRLRPRWRCRGAWCASDGPKIGEDLNTPPNVKGGEAGVEINAEKKDQRHISGPLKNRTFTQRKAQQSSLLMEKLPLQASGPTAGDVAPQIPEMFKQTLRVQTEAPPSSF</sequence>
<organism evidence="1 2">
    <name type="scientific">Pleurodeles waltl</name>
    <name type="common">Iberian ribbed newt</name>
    <dbReference type="NCBI Taxonomy" id="8319"/>
    <lineage>
        <taxon>Eukaryota</taxon>
        <taxon>Metazoa</taxon>
        <taxon>Chordata</taxon>
        <taxon>Craniata</taxon>
        <taxon>Vertebrata</taxon>
        <taxon>Euteleostomi</taxon>
        <taxon>Amphibia</taxon>
        <taxon>Batrachia</taxon>
        <taxon>Caudata</taxon>
        <taxon>Salamandroidea</taxon>
        <taxon>Salamandridae</taxon>
        <taxon>Pleurodelinae</taxon>
        <taxon>Pleurodeles</taxon>
    </lineage>
</organism>
<dbReference type="Proteomes" id="UP001066276">
    <property type="component" value="Chromosome 6"/>
</dbReference>
<comment type="caution">
    <text evidence="1">The sequence shown here is derived from an EMBL/GenBank/DDBJ whole genome shotgun (WGS) entry which is preliminary data.</text>
</comment>
<dbReference type="AlphaFoldDB" id="A0AAV7QSR9"/>
<accession>A0AAV7QSR9</accession>
<name>A0AAV7QSR9_PLEWA</name>
<proteinExistence type="predicted"/>
<dbReference type="EMBL" id="JANPWB010000010">
    <property type="protein sequence ID" value="KAJ1143551.1"/>
    <property type="molecule type" value="Genomic_DNA"/>
</dbReference>
<reference evidence="1" key="1">
    <citation type="journal article" date="2022" name="bioRxiv">
        <title>Sequencing and chromosome-scale assembly of the giantPleurodeles waltlgenome.</title>
        <authorList>
            <person name="Brown T."/>
            <person name="Elewa A."/>
            <person name="Iarovenko S."/>
            <person name="Subramanian E."/>
            <person name="Araus A.J."/>
            <person name="Petzold A."/>
            <person name="Susuki M."/>
            <person name="Suzuki K.-i.T."/>
            <person name="Hayashi T."/>
            <person name="Toyoda A."/>
            <person name="Oliveira C."/>
            <person name="Osipova E."/>
            <person name="Leigh N.D."/>
            <person name="Simon A."/>
            <person name="Yun M.H."/>
        </authorList>
    </citation>
    <scope>NUCLEOTIDE SEQUENCE</scope>
    <source>
        <strain evidence="1">20211129_DDA</strain>
        <tissue evidence="1">Liver</tissue>
    </source>
</reference>
<evidence type="ECO:0000313" key="1">
    <source>
        <dbReference type="EMBL" id="KAJ1143551.1"/>
    </source>
</evidence>
<protein>
    <submittedName>
        <fullName evidence="1">Uncharacterized protein</fullName>
    </submittedName>
</protein>
<gene>
    <name evidence="1" type="ORF">NDU88_009859</name>
</gene>
<evidence type="ECO:0000313" key="2">
    <source>
        <dbReference type="Proteomes" id="UP001066276"/>
    </source>
</evidence>
<keyword evidence="2" id="KW-1185">Reference proteome</keyword>